<dbReference type="GO" id="GO:0005737">
    <property type="term" value="C:cytoplasm"/>
    <property type="evidence" value="ECO:0007669"/>
    <property type="project" value="TreeGrafter"/>
</dbReference>
<dbReference type="FunFam" id="3.40.50.300:FF:000692">
    <property type="entry name" value="Guanine nucleotide-binding protein subunit alpha"/>
    <property type="match status" value="1"/>
</dbReference>
<dbReference type="GO" id="GO:0007188">
    <property type="term" value="P:adenylate cyclase-modulating G protein-coupled receptor signaling pathway"/>
    <property type="evidence" value="ECO:0007669"/>
    <property type="project" value="TreeGrafter"/>
</dbReference>
<dbReference type="SMART" id="SM00275">
    <property type="entry name" value="G_alpha"/>
    <property type="match status" value="1"/>
</dbReference>
<proteinExistence type="predicted"/>
<dbReference type="PRINTS" id="PR00318">
    <property type="entry name" value="GPROTEINA"/>
</dbReference>
<organism evidence="7 8">
    <name type="scientific">Lentinula edodes</name>
    <name type="common">Shiitake mushroom</name>
    <name type="synonym">Lentinus edodes</name>
    <dbReference type="NCBI Taxonomy" id="5353"/>
    <lineage>
        <taxon>Eukaryota</taxon>
        <taxon>Fungi</taxon>
        <taxon>Dikarya</taxon>
        <taxon>Basidiomycota</taxon>
        <taxon>Agaricomycotina</taxon>
        <taxon>Agaricomycetes</taxon>
        <taxon>Agaricomycetidae</taxon>
        <taxon>Agaricales</taxon>
        <taxon>Marasmiineae</taxon>
        <taxon>Omphalotaceae</taxon>
        <taxon>Lentinula</taxon>
    </lineage>
</organism>
<keyword evidence="4" id="KW-0807">Transducer</keyword>
<dbReference type="GO" id="GO:0001664">
    <property type="term" value="F:G protein-coupled receptor binding"/>
    <property type="evidence" value="ECO:0007669"/>
    <property type="project" value="TreeGrafter"/>
</dbReference>
<keyword evidence="6" id="KW-0460">Magnesium</keyword>
<dbReference type="PANTHER" id="PTHR10218:SF360">
    <property type="entry name" value="GUANINE NUCLEOTIDE-BINDING PROTEIN SUBUNIT ALPHA HOMOLOG"/>
    <property type="match status" value="1"/>
</dbReference>
<dbReference type="Gene3D" id="1.10.400.10">
    <property type="entry name" value="GI Alpha 1, domain 2-like"/>
    <property type="match status" value="1"/>
</dbReference>
<dbReference type="Pfam" id="PF00503">
    <property type="entry name" value="G-alpha"/>
    <property type="match status" value="1"/>
</dbReference>
<protein>
    <submittedName>
        <fullName evidence="7">G-alpha-domain-containing protein</fullName>
    </submittedName>
</protein>
<keyword evidence="2 5" id="KW-0547">Nucleotide-binding</keyword>
<dbReference type="Gene3D" id="3.40.50.300">
    <property type="entry name" value="P-loop containing nucleotide triphosphate hydrolases"/>
    <property type="match status" value="1"/>
</dbReference>
<dbReference type="InterPro" id="IPR011025">
    <property type="entry name" value="GproteinA_insert"/>
</dbReference>
<name>A0A1Q3EJS8_LENED</name>
<dbReference type="STRING" id="5353.A0A1Q3EJS8"/>
<evidence type="ECO:0000313" key="7">
    <source>
        <dbReference type="EMBL" id="GAW07374.1"/>
    </source>
</evidence>
<dbReference type="EMBL" id="BDGU01000423">
    <property type="protein sequence ID" value="GAW07374.1"/>
    <property type="molecule type" value="Genomic_DNA"/>
</dbReference>
<dbReference type="Proteomes" id="UP000188533">
    <property type="component" value="Unassembled WGS sequence"/>
</dbReference>
<dbReference type="PROSITE" id="PS51882">
    <property type="entry name" value="G_ALPHA"/>
    <property type="match status" value="1"/>
</dbReference>
<dbReference type="GO" id="GO:0005834">
    <property type="term" value="C:heterotrimeric G-protein complex"/>
    <property type="evidence" value="ECO:0007669"/>
    <property type="project" value="TreeGrafter"/>
</dbReference>
<sequence>MEDLGRAGRFVQWRIFREAERRPINASIGAKPIPTFSKCAPPELIQRLRGHHQFPQTKTTTTGMSGLSRRERQNGFFVNVRTGQAESGKSTILKNMQLHFSPSVFHAEAELWRPVIHLNLVRSVNFILNLLSPRSSGSTSPTSTLPLDDSVRRLIFSLAPLKSVETSLTQRISGSTNTVNHDHKSTNIDTPYAHYNPAKAPEIAVRSGAGWKGLLKFRRQPGVLSSPEDIQNRRIINACVDDIITLWKNPIVQEKLRQEEISLKDQPGFFLEDVQRISAEEYLPTPDDVLRARVSTIGPEEHRIPMESKFIPGFENGNGKDWIVYDVGGDRSQRAAWAQFFDTVTVIIFLAPVSAFNQALAEDETVNRLADSMKLWRMICSNKLLASVDLILLLNKIDILDAQLKAGVQFSKYVTSYRDKPNETEAVSKYLLDMFTALHKQHSPNKRRKMHPHLTCAIDTKATATVITHIQELILIKTLSQTNIFPSTFIHLHGNHLANAYVYKMIFICVLWLNSRCAFGPLIQRIPVRRPCRPRFQYRNWAK</sequence>
<dbReference type="GO" id="GO:0031683">
    <property type="term" value="F:G-protein beta/gamma-subunit complex binding"/>
    <property type="evidence" value="ECO:0007669"/>
    <property type="project" value="InterPro"/>
</dbReference>
<evidence type="ECO:0000313" key="8">
    <source>
        <dbReference type="Proteomes" id="UP000188533"/>
    </source>
</evidence>
<reference evidence="7 8" key="2">
    <citation type="submission" date="2017-02" db="EMBL/GenBank/DDBJ databases">
        <title>A genome survey and senescence transcriptome analysis in Lentinula edodes.</title>
        <authorList>
            <person name="Sakamoto Y."/>
            <person name="Nakade K."/>
            <person name="Sato S."/>
            <person name="Yoshida Y."/>
            <person name="Miyazaki K."/>
            <person name="Natsume S."/>
            <person name="Konno N."/>
        </authorList>
    </citation>
    <scope>NUCLEOTIDE SEQUENCE [LARGE SCALE GENOMIC DNA]</scope>
    <source>
        <strain evidence="7 8">NBRC 111202</strain>
    </source>
</reference>
<evidence type="ECO:0000256" key="6">
    <source>
        <dbReference type="PIRSR" id="PIRSR601019-2"/>
    </source>
</evidence>
<evidence type="ECO:0000256" key="5">
    <source>
        <dbReference type="PIRSR" id="PIRSR601019-1"/>
    </source>
</evidence>
<keyword evidence="8" id="KW-1185">Reference proteome</keyword>
<dbReference type="GO" id="GO:0005525">
    <property type="term" value="F:GTP binding"/>
    <property type="evidence" value="ECO:0007669"/>
    <property type="project" value="UniProtKB-KW"/>
</dbReference>
<dbReference type="AlphaFoldDB" id="A0A1Q3EJS8"/>
<accession>A0A1Q3EJS8</accession>
<evidence type="ECO:0000256" key="4">
    <source>
        <dbReference type="ARBA" id="ARBA00023224"/>
    </source>
</evidence>
<evidence type="ECO:0000256" key="1">
    <source>
        <dbReference type="ARBA" id="ARBA00022723"/>
    </source>
</evidence>
<evidence type="ECO:0000256" key="2">
    <source>
        <dbReference type="ARBA" id="ARBA00022741"/>
    </source>
</evidence>
<dbReference type="PANTHER" id="PTHR10218">
    <property type="entry name" value="GTP-BINDING PROTEIN ALPHA SUBUNIT"/>
    <property type="match status" value="1"/>
</dbReference>
<keyword evidence="1 6" id="KW-0479">Metal-binding</keyword>
<comment type="caution">
    <text evidence="7">The sequence shown here is derived from an EMBL/GenBank/DDBJ whole genome shotgun (WGS) entry which is preliminary data.</text>
</comment>
<dbReference type="SUPFAM" id="SSF52540">
    <property type="entry name" value="P-loop containing nucleoside triphosphate hydrolases"/>
    <property type="match status" value="1"/>
</dbReference>
<dbReference type="GO" id="GO:0003924">
    <property type="term" value="F:GTPase activity"/>
    <property type="evidence" value="ECO:0007669"/>
    <property type="project" value="InterPro"/>
</dbReference>
<gene>
    <name evidence="7" type="ORF">LENED_009362</name>
</gene>
<dbReference type="InterPro" id="IPR001019">
    <property type="entry name" value="Gprotein_alpha_su"/>
</dbReference>
<dbReference type="InterPro" id="IPR027417">
    <property type="entry name" value="P-loop_NTPase"/>
</dbReference>
<feature type="binding site" evidence="5">
    <location>
        <position position="457"/>
    </location>
    <ligand>
        <name>GTP</name>
        <dbReference type="ChEBI" id="CHEBI:37565"/>
    </ligand>
</feature>
<dbReference type="SUPFAM" id="SSF47895">
    <property type="entry name" value="Transducin (alpha subunit), insertion domain"/>
    <property type="match status" value="1"/>
</dbReference>
<feature type="binding site" evidence="5">
    <location>
        <begin position="290"/>
        <end position="296"/>
    </location>
    <ligand>
        <name>GTP</name>
        <dbReference type="ChEBI" id="CHEBI:37565"/>
    </ligand>
</feature>
<dbReference type="GO" id="GO:0046872">
    <property type="term" value="F:metal ion binding"/>
    <property type="evidence" value="ECO:0007669"/>
    <property type="project" value="UniProtKB-KW"/>
</dbReference>
<feature type="binding site" evidence="6">
    <location>
        <position position="296"/>
    </location>
    <ligand>
        <name>Mg(2+)</name>
        <dbReference type="ChEBI" id="CHEBI:18420"/>
    </ligand>
</feature>
<keyword evidence="3 5" id="KW-0342">GTP-binding</keyword>
<evidence type="ECO:0000256" key="3">
    <source>
        <dbReference type="ARBA" id="ARBA00023134"/>
    </source>
</evidence>
<reference evidence="7 8" key="1">
    <citation type="submission" date="2016-08" db="EMBL/GenBank/DDBJ databases">
        <authorList>
            <consortium name="Lentinula edodes genome sequencing consortium"/>
            <person name="Sakamoto Y."/>
            <person name="Nakade K."/>
            <person name="Sato S."/>
            <person name="Yoshida Y."/>
            <person name="Miyazaki K."/>
            <person name="Natsume S."/>
            <person name="Konno N."/>
        </authorList>
    </citation>
    <scope>NUCLEOTIDE SEQUENCE [LARGE SCALE GENOMIC DNA]</scope>
    <source>
        <strain evidence="7 8">NBRC 111202</strain>
    </source>
</reference>
<feature type="binding site" evidence="5">
    <location>
        <begin position="395"/>
        <end position="398"/>
    </location>
    <ligand>
        <name>GTP</name>
        <dbReference type="ChEBI" id="CHEBI:37565"/>
    </ligand>
</feature>